<sequence>MAFEYTNLLINWGLSAYVQKFIEEGIDDLSFVLLDDDAINGIFDKCGPKLIFKAKYKAYIEGQTIQQEPINIDPEPSCSYTGSDNSSTTWIELVNTPTPELEDSCKTPQQEEKRIKLNLHESCFSESLESIMLKSSDGRLALNNKHKLNNDLRGKIAKIVINELLNLRGHKFELQKQDFMNGARDIVNLFPGEDIDTYYIPYLKGSPNTRHPARGKLWVRYLNVRAALRVGKQQKPTCLQNLEVNEETKNALIFLKNAVEPYTKIVKAWETTTVIRKNFGECRITKLFEEFPCLRMPFDIDLFELDFRYYYEDKIDIIYHQWPKVSNAIIEEAKQRNIRGADDSHLENSLHALLLLPFLFSSITIRRSNKEKQTWRPTRTEVQESFFVYIQRFDMLNAILERRLAKLEAHKLHLQPFGAAVGANLEDIDNYYIVISKDIVYKCDTSIWCLELLFKLFHALNLEYPPECKNLWVSIQELVFDMPAGSGKNSSTAVVISDIGYHLHN</sequence>
<organism evidence="1 2">
    <name type="scientific">Callosobruchus maculatus</name>
    <name type="common">Southern cowpea weevil</name>
    <name type="synonym">Pulse bruchid</name>
    <dbReference type="NCBI Taxonomy" id="64391"/>
    <lineage>
        <taxon>Eukaryota</taxon>
        <taxon>Metazoa</taxon>
        <taxon>Ecdysozoa</taxon>
        <taxon>Arthropoda</taxon>
        <taxon>Hexapoda</taxon>
        <taxon>Insecta</taxon>
        <taxon>Pterygota</taxon>
        <taxon>Neoptera</taxon>
        <taxon>Endopterygota</taxon>
        <taxon>Coleoptera</taxon>
        <taxon>Polyphaga</taxon>
        <taxon>Cucujiformia</taxon>
        <taxon>Chrysomeloidea</taxon>
        <taxon>Chrysomelidae</taxon>
        <taxon>Bruchinae</taxon>
        <taxon>Bruchini</taxon>
        <taxon>Callosobruchus</taxon>
    </lineage>
</organism>
<accession>A0A653D2R6</accession>
<evidence type="ECO:0000313" key="2">
    <source>
        <dbReference type="Proteomes" id="UP000410492"/>
    </source>
</evidence>
<dbReference type="OrthoDB" id="6819336at2759"/>
<dbReference type="EMBL" id="CAACVG010009680">
    <property type="protein sequence ID" value="VEN53849.1"/>
    <property type="molecule type" value="Genomic_DNA"/>
</dbReference>
<keyword evidence="2" id="KW-1185">Reference proteome</keyword>
<dbReference type="Proteomes" id="UP000410492">
    <property type="component" value="Unassembled WGS sequence"/>
</dbReference>
<proteinExistence type="predicted"/>
<gene>
    <name evidence="1" type="ORF">CALMAC_LOCUS13523</name>
</gene>
<evidence type="ECO:0000313" key="1">
    <source>
        <dbReference type="EMBL" id="VEN53849.1"/>
    </source>
</evidence>
<evidence type="ECO:0008006" key="3">
    <source>
        <dbReference type="Google" id="ProtNLM"/>
    </source>
</evidence>
<protein>
    <recommendedName>
        <fullName evidence="3">SAM domain-containing protein</fullName>
    </recommendedName>
</protein>
<dbReference type="AlphaFoldDB" id="A0A653D2R6"/>
<reference evidence="1 2" key="1">
    <citation type="submission" date="2019-01" db="EMBL/GenBank/DDBJ databases">
        <authorList>
            <person name="Sayadi A."/>
        </authorList>
    </citation>
    <scope>NUCLEOTIDE SEQUENCE [LARGE SCALE GENOMIC DNA]</scope>
</reference>
<name>A0A653D2R6_CALMS</name>